<dbReference type="Proteomes" id="UP000094336">
    <property type="component" value="Unassembled WGS sequence"/>
</dbReference>
<dbReference type="SUPFAM" id="SSF103473">
    <property type="entry name" value="MFS general substrate transporter"/>
    <property type="match status" value="1"/>
</dbReference>
<comment type="similarity">
    <text evidence="2">Belongs to the major facilitator superfamily.</text>
</comment>
<dbReference type="GO" id="GO:0005886">
    <property type="term" value="C:plasma membrane"/>
    <property type="evidence" value="ECO:0007669"/>
    <property type="project" value="TreeGrafter"/>
</dbReference>
<dbReference type="RefSeq" id="XP_018983105.1">
    <property type="nucleotide sequence ID" value="XM_019133013.1"/>
</dbReference>
<feature type="domain" description="Major facilitator superfamily (MFS) profile" evidence="7">
    <location>
        <begin position="63"/>
        <end position="121"/>
    </location>
</feature>
<name>A0A1E3QLB1_9ASCO</name>
<dbReference type="PANTHER" id="PTHR23501:SF198">
    <property type="entry name" value="AZOLE RESISTANCE PROTEIN 1-RELATED"/>
    <property type="match status" value="1"/>
</dbReference>
<dbReference type="STRING" id="984486.A0A1E3QLB1"/>
<keyword evidence="3 6" id="KW-0812">Transmembrane</keyword>
<dbReference type="PANTHER" id="PTHR23501">
    <property type="entry name" value="MAJOR FACILITATOR SUPERFAMILY"/>
    <property type="match status" value="1"/>
</dbReference>
<accession>A0A1E3QLB1</accession>
<evidence type="ECO:0000256" key="3">
    <source>
        <dbReference type="ARBA" id="ARBA00022692"/>
    </source>
</evidence>
<evidence type="ECO:0000256" key="1">
    <source>
        <dbReference type="ARBA" id="ARBA00004141"/>
    </source>
</evidence>
<dbReference type="InterPro" id="IPR036259">
    <property type="entry name" value="MFS_trans_sf"/>
</dbReference>
<evidence type="ECO:0000256" key="5">
    <source>
        <dbReference type="ARBA" id="ARBA00023136"/>
    </source>
</evidence>
<comment type="subcellular location">
    <subcellularLocation>
        <location evidence="1">Membrane</location>
        <topology evidence="1">Multi-pass membrane protein</topology>
    </subcellularLocation>
</comment>
<proteinExistence type="inferred from homology"/>
<dbReference type="EMBL" id="KV454438">
    <property type="protein sequence ID" value="ODQ77777.1"/>
    <property type="molecule type" value="Genomic_DNA"/>
</dbReference>
<feature type="transmembrane region" description="Helical" evidence="6">
    <location>
        <begin position="60"/>
        <end position="86"/>
    </location>
</feature>
<gene>
    <name evidence="8" type="ORF">BABINDRAFT_9766</name>
</gene>
<evidence type="ECO:0000256" key="2">
    <source>
        <dbReference type="ARBA" id="ARBA00008335"/>
    </source>
</evidence>
<organism evidence="8 9">
    <name type="scientific">Babjeviella inositovora NRRL Y-12698</name>
    <dbReference type="NCBI Taxonomy" id="984486"/>
    <lineage>
        <taxon>Eukaryota</taxon>
        <taxon>Fungi</taxon>
        <taxon>Dikarya</taxon>
        <taxon>Ascomycota</taxon>
        <taxon>Saccharomycotina</taxon>
        <taxon>Pichiomycetes</taxon>
        <taxon>Serinales incertae sedis</taxon>
        <taxon>Babjeviella</taxon>
    </lineage>
</organism>
<dbReference type="InterPro" id="IPR020846">
    <property type="entry name" value="MFS_dom"/>
</dbReference>
<evidence type="ECO:0000259" key="7">
    <source>
        <dbReference type="PROSITE" id="PS50850"/>
    </source>
</evidence>
<keyword evidence="4 6" id="KW-1133">Transmembrane helix</keyword>
<feature type="non-terminal residue" evidence="8">
    <location>
        <position position="121"/>
    </location>
</feature>
<protein>
    <recommendedName>
        <fullName evidence="7">Major facilitator superfamily (MFS) profile domain-containing protein</fullName>
    </recommendedName>
</protein>
<evidence type="ECO:0000256" key="4">
    <source>
        <dbReference type="ARBA" id="ARBA00022989"/>
    </source>
</evidence>
<evidence type="ECO:0000313" key="8">
    <source>
        <dbReference type="EMBL" id="ODQ77777.1"/>
    </source>
</evidence>
<evidence type="ECO:0000313" key="9">
    <source>
        <dbReference type="Proteomes" id="UP000094336"/>
    </source>
</evidence>
<feature type="transmembrane region" description="Helical" evidence="6">
    <location>
        <begin position="98"/>
        <end position="117"/>
    </location>
</feature>
<dbReference type="PROSITE" id="PS50850">
    <property type="entry name" value="MFS"/>
    <property type="match status" value="1"/>
</dbReference>
<dbReference type="Gene3D" id="1.20.1250.20">
    <property type="entry name" value="MFS general substrate transporter like domains"/>
    <property type="match status" value="1"/>
</dbReference>
<sequence>MSNSIPETIASSVERNPIFPTVGDSSDSTSLPDALIRKYYEADAGDGTTAQDQYLTGVPLYLSVLASVLCLFLTALDSTIITTIVTVVGNEFHSFDQIGWLAAGFLLPMAVLAATWGKLSI</sequence>
<evidence type="ECO:0000256" key="6">
    <source>
        <dbReference type="SAM" id="Phobius"/>
    </source>
</evidence>
<dbReference type="AlphaFoldDB" id="A0A1E3QLB1"/>
<keyword evidence="5 6" id="KW-0472">Membrane</keyword>
<reference evidence="9" key="1">
    <citation type="submission" date="2016-05" db="EMBL/GenBank/DDBJ databases">
        <title>Comparative genomics of biotechnologically important yeasts.</title>
        <authorList>
            <consortium name="DOE Joint Genome Institute"/>
            <person name="Riley R."/>
            <person name="Haridas S."/>
            <person name="Wolfe K.H."/>
            <person name="Lopes M.R."/>
            <person name="Hittinger C.T."/>
            <person name="Goker M."/>
            <person name="Salamov A."/>
            <person name="Wisecaver J."/>
            <person name="Long T.M."/>
            <person name="Aerts A.L."/>
            <person name="Barry K."/>
            <person name="Choi C."/>
            <person name="Clum A."/>
            <person name="Coughlan A.Y."/>
            <person name="Deshpande S."/>
            <person name="Douglass A.P."/>
            <person name="Hanson S.J."/>
            <person name="Klenk H.-P."/>
            <person name="Labutti K."/>
            <person name="Lapidus A."/>
            <person name="Lindquist E."/>
            <person name="Lipzen A."/>
            <person name="Meier-Kolthoff J.P."/>
            <person name="Ohm R.A."/>
            <person name="Otillar R.P."/>
            <person name="Pangilinan J."/>
            <person name="Peng Y."/>
            <person name="Rokas A."/>
            <person name="Rosa C.A."/>
            <person name="Scheuner C."/>
            <person name="Sibirny A.A."/>
            <person name="Slot J.C."/>
            <person name="Stielow J.B."/>
            <person name="Sun H."/>
            <person name="Kurtzman C.P."/>
            <person name="Blackwell M."/>
            <person name="Grigoriev I.V."/>
            <person name="Jeffries T.W."/>
        </authorList>
    </citation>
    <scope>NUCLEOTIDE SEQUENCE [LARGE SCALE GENOMIC DNA]</scope>
    <source>
        <strain evidence="9">NRRL Y-12698</strain>
    </source>
</reference>
<keyword evidence="9" id="KW-1185">Reference proteome</keyword>
<dbReference type="GO" id="GO:0022857">
    <property type="term" value="F:transmembrane transporter activity"/>
    <property type="evidence" value="ECO:0007669"/>
    <property type="project" value="InterPro"/>
</dbReference>
<dbReference type="GeneID" id="30150866"/>